<dbReference type="Pfam" id="PF07727">
    <property type="entry name" value="RVT_2"/>
    <property type="match status" value="2"/>
</dbReference>
<dbReference type="InterPro" id="IPR043502">
    <property type="entry name" value="DNA/RNA_pol_sf"/>
</dbReference>
<dbReference type="PROSITE" id="PS50994">
    <property type="entry name" value="INTEGRASE"/>
    <property type="match status" value="1"/>
</dbReference>
<dbReference type="InterPro" id="IPR001584">
    <property type="entry name" value="Integrase_cat-core"/>
</dbReference>
<dbReference type="PANTHER" id="PTHR42648">
    <property type="entry name" value="TRANSPOSASE, PUTATIVE-RELATED"/>
    <property type="match status" value="1"/>
</dbReference>
<dbReference type="EMBL" id="QGNW01000237">
    <property type="protein sequence ID" value="RVW82662.1"/>
    <property type="molecule type" value="Genomic_DNA"/>
</dbReference>
<keyword evidence="1" id="KW-0479">Metal-binding</keyword>
<sequence>MQTWQSKVLPFPHPASRASQCFDIIHSDVWEIAPIVSHAHYKYFVTFIDDFSRFTWVYFLWAKAEVFSVFKCFFALIETQFFASIKVLRSDSGGKYMSNEFQDFLQSKGIISQRSCPSTPQQNGVAERKNHHLLYVVRTLLLDSSVPPCFWCEALSSAVHLINRLPSPMLNHVSPLSKLFGHSPLYSDLRTFGCVCFVHLSTHERRKLTAQSVKFKPGFVYERRSRHESSSTSFVPSSDLDPAPDLAPASTALRRSTRLSQPPDWYGFFSPISFVATLSTIFIPYCYKQAMEHECWQNAMQAELQALEENHTWDIVPCPPTIKPIGTLGNKQEYRVDYEEAFAPVAKMTTVQTILAIATSQSWQLHQMDVKNVFLPGDLQEEIYMKLPIGLLLVYVDNIIITGTDCGLITKLQWLLHTTFHMKDLGQLTYFLGLEVHHRASGIFVNQHKYIQDLITLVGLEDTSSIDTPMEVNVKYRKDEEDLLDDPTLYRRLVGSLIYLTTTRLDISYVVHQFSQFMSSPRHLHLAAVRRIIRYLRGSPTRGLFFPTGSSLQLVAYSDADWAGCPDTHQSTTGWCMFLGDALISWRCMKEDRVSKSFTEAKYRVMSTACSEIVWLCGLLEELGFP</sequence>
<dbReference type="CDD" id="cd09272">
    <property type="entry name" value="RNase_HI_RT_Ty1"/>
    <property type="match status" value="1"/>
</dbReference>
<accession>A0A438HDX2</accession>
<proteinExistence type="predicted"/>
<dbReference type="AlphaFoldDB" id="A0A438HDX2"/>
<dbReference type="Gene3D" id="3.30.420.10">
    <property type="entry name" value="Ribonuclease H-like superfamily/Ribonuclease H"/>
    <property type="match status" value="1"/>
</dbReference>
<comment type="caution">
    <text evidence="4">The sequence shown here is derived from an EMBL/GenBank/DDBJ whole genome shotgun (WGS) entry which is preliminary data.</text>
</comment>
<evidence type="ECO:0000256" key="1">
    <source>
        <dbReference type="ARBA" id="ARBA00022723"/>
    </source>
</evidence>
<reference evidence="4 5" key="1">
    <citation type="journal article" date="2018" name="PLoS Genet.">
        <title>Population sequencing reveals clonal diversity and ancestral inbreeding in the grapevine cultivar Chardonnay.</title>
        <authorList>
            <person name="Roach M.J."/>
            <person name="Johnson D.L."/>
            <person name="Bohlmann J."/>
            <person name="van Vuuren H.J."/>
            <person name="Jones S.J."/>
            <person name="Pretorius I.S."/>
            <person name="Schmidt S.A."/>
            <person name="Borneman A.R."/>
        </authorList>
    </citation>
    <scope>NUCLEOTIDE SEQUENCE [LARGE SCALE GENOMIC DNA]</scope>
    <source>
        <strain evidence="5">cv. Chardonnay</strain>
        <tissue evidence="4">Leaf</tissue>
    </source>
</reference>
<dbReference type="SUPFAM" id="SSF53098">
    <property type="entry name" value="Ribonuclease H-like"/>
    <property type="match status" value="1"/>
</dbReference>
<dbReference type="SUPFAM" id="SSF56672">
    <property type="entry name" value="DNA/RNA polymerases"/>
    <property type="match status" value="1"/>
</dbReference>
<dbReference type="GO" id="GO:0015074">
    <property type="term" value="P:DNA integration"/>
    <property type="evidence" value="ECO:0007669"/>
    <property type="project" value="InterPro"/>
</dbReference>
<evidence type="ECO:0000256" key="2">
    <source>
        <dbReference type="ARBA" id="ARBA00022801"/>
    </source>
</evidence>
<dbReference type="GO" id="GO:0016787">
    <property type="term" value="F:hydrolase activity"/>
    <property type="evidence" value="ECO:0007669"/>
    <property type="project" value="UniProtKB-KW"/>
</dbReference>
<dbReference type="GO" id="GO:0003676">
    <property type="term" value="F:nucleic acid binding"/>
    <property type="evidence" value="ECO:0007669"/>
    <property type="project" value="InterPro"/>
</dbReference>
<organism evidence="4 5">
    <name type="scientific">Vitis vinifera</name>
    <name type="common">Grape</name>
    <dbReference type="NCBI Taxonomy" id="29760"/>
    <lineage>
        <taxon>Eukaryota</taxon>
        <taxon>Viridiplantae</taxon>
        <taxon>Streptophyta</taxon>
        <taxon>Embryophyta</taxon>
        <taxon>Tracheophyta</taxon>
        <taxon>Spermatophyta</taxon>
        <taxon>Magnoliopsida</taxon>
        <taxon>eudicotyledons</taxon>
        <taxon>Gunneridae</taxon>
        <taxon>Pentapetalae</taxon>
        <taxon>rosids</taxon>
        <taxon>Vitales</taxon>
        <taxon>Vitaceae</taxon>
        <taxon>Viteae</taxon>
        <taxon>Vitis</taxon>
    </lineage>
</organism>
<protein>
    <submittedName>
        <fullName evidence="4">Retrovirus-related Pol polyprotein from transposon RE1</fullName>
    </submittedName>
</protein>
<keyword evidence="2" id="KW-0378">Hydrolase</keyword>
<dbReference type="InterPro" id="IPR012337">
    <property type="entry name" value="RNaseH-like_sf"/>
</dbReference>
<dbReference type="PANTHER" id="PTHR42648:SF28">
    <property type="entry name" value="TRANSPOSON-ENCODED PROTEIN WITH RIBONUCLEASE H-LIKE AND RETROVIRUS ZINC FINGER-LIKE DOMAINS"/>
    <property type="match status" value="1"/>
</dbReference>
<feature type="domain" description="Integrase catalytic" evidence="3">
    <location>
        <begin position="8"/>
        <end position="183"/>
    </location>
</feature>
<dbReference type="GO" id="GO:0046872">
    <property type="term" value="F:metal ion binding"/>
    <property type="evidence" value="ECO:0007669"/>
    <property type="project" value="UniProtKB-KW"/>
</dbReference>
<dbReference type="Pfam" id="PF00665">
    <property type="entry name" value="rve"/>
    <property type="match status" value="1"/>
</dbReference>
<name>A0A438HDX2_VITVI</name>
<dbReference type="Proteomes" id="UP000288805">
    <property type="component" value="Unassembled WGS sequence"/>
</dbReference>
<gene>
    <name evidence="4" type="primary">RE1_1834</name>
    <name evidence="4" type="ORF">CK203_037467</name>
</gene>
<evidence type="ECO:0000313" key="4">
    <source>
        <dbReference type="EMBL" id="RVW82662.1"/>
    </source>
</evidence>
<dbReference type="InterPro" id="IPR036397">
    <property type="entry name" value="RNaseH_sf"/>
</dbReference>
<dbReference type="InterPro" id="IPR039537">
    <property type="entry name" value="Retrotran_Ty1/copia-like"/>
</dbReference>
<dbReference type="InterPro" id="IPR013103">
    <property type="entry name" value="RVT_2"/>
</dbReference>
<evidence type="ECO:0000259" key="3">
    <source>
        <dbReference type="PROSITE" id="PS50994"/>
    </source>
</evidence>
<evidence type="ECO:0000313" key="5">
    <source>
        <dbReference type="Proteomes" id="UP000288805"/>
    </source>
</evidence>